<feature type="compositionally biased region" description="Basic and acidic residues" evidence="1">
    <location>
        <begin position="1"/>
        <end position="10"/>
    </location>
</feature>
<evidence type="ECO:0000313" key="3">
    <source>
        <dbReference type="Proteomes" id="UP000499080"/>
    </source>
</evidence>
<organism evidence="2 3">
    <name type="scientific">Araneus ventricosus</name>
    <name type="common">Orbweaver spider</name>
    <name type="synonym">Epeira ventricosa</name>
    <dbReference type="NCBI Taxonomy" id="182803"/>
    <lineage>
        <taxon>Eukaryota</taxon>
        <taxon>Metazoa</taxon>
        <taxon>Ecdysozoa</taxon>
        <taxon>Arthropoda</taxon>
        <taxon>Chelicerata</taxon>
        <taxon>Arachnida</taxon>
        <taxon>Araneae</taxon>
        <taxon>Araneomorphae</taxon>
        <taxon>Entelegynae</taxon>
        <taxon>Araneoidea</taxon>
        <taxon>Araneidae</taxon>
        <taxon>Araneus</taxon>
    </lineage>
</organism>
<dbReference type="Proteomes" id="UP000499080">
    <property type="component" value="Unassembled WGS sequence"/>
</dbReference>
<keyword evidence="3" id="KW-1185">Reference proteome</keyword>
<evidence type="ECO:0000313" key="2">
    <source>
        <dbReference type="EMBL" id="GBM14002.1"/>
    </source>
</evidence>
<feature type="region of interest" description="Disordered" evidence="1">
    <location>
        <begin position="1"/>
        <end position="24"/>
    </location>
</feature>
<reference evidence="2 3" key="1">
    <citation type="journal article" date="2019" name="Sci. Rep.">
        <title>Orb-weaving spider Araneus ventricosus genome elucidates the spidroin gene catalogue.</title>
        <authorList>
            <person name="Kono N."/>
            <person name="Nakamura H."/>
            <person name="Ohtoshi R."/>
            <person name="Moran D.A.P."/>
            <person name="Shinohara A."/>
            <person name="Yoshida Y."/>
            <person name="Fujiwara M."/>
            <person name="Mori M."/>
            <person name="Tomita M."/>
            <person name="Arakawa K."/>
        </authorList>
    </citation>
    <scope>NUCLEOTIDE SEQUENCE [LARGE SCALE GENOMIC DNA]</scope>
</reference>
<gene>
    <name evidence="2" type="ORF">AVEN_166190_1</name>
</gene>
<comment type="caution">
    <text evidence="2">The sequence shown here is derived from an EMBL/GenBank/DDBJ whole genome shotgun (WGS) entry which is preliminary data.</text>
</comment>
<sequence>MPSVRQDMHQKNLSLRNHGESSDELKRNWEIEPGVIANIRKVKRQLSEFDSRAYIRATTNMWLENGPFFPTLDVSEVISSSWYEASPDGGEFVMTDEY</sequence>
<name>A0A4Y2DB26_ARAVE</name>
<dbReference type="AlphaFoldDB" id="A0A4Y2DB26"/>
<proteinExistence type="predicted"/>
<dbReference type="EMBL" id="BGPR01000337">
    <property type="protein sequence ID" value="GBM14002.1"/>
    <property type="molecule type" value="Genomic_DNA"/>
</dbReference>
<protein>
    <submittedName>
        <fullName evidence="2">Uncharacterized protein</fullName>
    </submittedName>
</protein>
<accession>A0A4Y2DB26</accession>
<evidence type="ECO:0000256" key="1">
    <source>
        <dbReference type="SAM" id="MobiDB-lite"/>
    </source>
</evidence>